<keyword evidence="3" id="KW-1185">Reference proteome</keyword>
<dbReference type="KEGG" id="pbd:PBOR_20940"/>
<dbReference type="InterPro" id="IPR011009">
    <property type="entry name" value="Kinase-like_dom_sf"/>
</dbReference>
<proteinExistence type="predicted"/>
<protein>
    <submittedName>
        <fullName evidence="2">Aminoglycoside phosphotransferase</fullName>
    </submittedName>
</protein>
<organism evidence="2 3">
    <name type="scientific">Paenibacillus borealis</name>
    <dbReference type="NCBI Taxonomy" id="160799"/>
    <lineage>
        <taxon>Bacteria</taxon>
        <taxon>Bacillati</taxon>
        <taxon>Bacillota</taxon>
        <taxon>Bacilli</taxon>
        <taxon>Bacillales</taxon>
        <taxon>Paenibacillaceae</taxon>
        <taxon>Paenibacillus</taxon>
    </lineage>
</organism>
<evidence type="ECO:0000313" key="2">
    <source>
        <dbReference type="EMBL" id="AIQ59122.1"/>
    </source>
</evidence>
<feature type="domain" description="Aminoglycoside phosphotransferase" evidence="1">
    <location>
        <begin position="121"/>
        <end position="180"/>
    </location>
</feature>
<dbReference type="SUPFAM" id="SSF56112">
    <property type="entry name" value="Protein kinase-like (PK-like)"/>
    <property type="match status" value="1"/>
</dbReference>
<name>A0A089LE33_PAEBO</name>
<dbReference type="Pfam" id="PF01636">
    <property type="entry name" value="APH"/>
    <property type="match status" value="1"/>
</dbReference>
<dbReference type="EMBL" id="CP009285">
    <property type="protein sequence ID" value="AIQ59122.1"/>
    <property type="molecule type" value="Genomic_DNA"/>
</dbReference>
<evidence type="ECO:0000259" key="1">
    <source>
        <dbReference type="Pfam" id="PF01636"/>
    </source>
</evidence>
<dbReference type="HOGENOM" id="CLU_066396_0_0_9"/>
<sequence length="267" mass="29615">MTQHEEILTGGNVNHIVRKADTVRRPAGDWSPNVHGLLQHLEKQGFGGAPRFLGMDPSGREILSYIPGEVPGNDYPELKAYMWSDGTLASLARLLRSYHDATEGYKSDSEGSWQLSYASTKAHEVICHNDAALYNVVFQNAVPVAFIDFDMAGPGPRMWDIAYSIYTSVPLASFAPDYSSGSTVAYQSNVHAADRRQRIQLFFEAYGIPVPNDLHTWIIERLTVLCGTLKNGAASGNAAFIKMVEEGHLAHYEHEIRFIAGHYAEWS</sequence>
<dbReference type="GO" id="GO:0016740">
    <property type="term" value="F:transferase activity"/>
    <property type="evidence" value="ECO:0007669"/>
    <property type="project" value="UniProtKB-KW"/>
</dbReference>
<dbReference type="InterPro" id="IPR002575">
    <property type="entry name" value="Aminoglycoside_PTrfase"/>
</dbReference>
<dbReference type="OrthoDB" id="236897at2"/>
<dbReference type="Gene3D" id="3.90.1200.10">
    <property type="match status" value="1"/>
</dbReference>
<dbReference type="AlphaFoldDB" id="A0A089LE33"/>
<evidence type="ECO:0000313" key="3">
    <source>
        <dbReference type="Proteomes" id="UP000029518"/>
    </source>
</evidence>
<dbReference type="Proteomes" id="UP000029518">
    <property type="component" value="Chromosome"/>
</dbReference>
<gene>
    <name evidence="2" type="ORF">PBOR_20940</name>
</gene>
<reference evidence="2" key="1">
    <citation type="submission" date="2014-08" db="EMBL/GenBank/DDBJ databases">
        <title>Comparative genomics of the Paenibacillus odorifer group.</title>
        <authorList>
            <person name="den Bakker H.C."/>
            <person name="Tsai Y.-C.Y.-C."/>
            <person name="Martin N."/>
            <person name="Korlach J."/>
            <person name="Wiedmann M."/>
        </authorList>
    </citation>
    <scope>NUCLEOTIDE SEQUENCE [LARGE SCALE GENOMIC DNA]</scope>
    <source>
        <strain evidence="2">DSM 13188</strain>
    </source>
</reference>
<accession>A0A089LE33</accession>